<evidence type="ECO:0000313" key="1">
    <source>
        <dbReference type="EMBL" id="MDR7167387.1"/>
    </source>
</evidence>
<dbReference type="InterPro" id="IPR029033">
    <property type="entry name" value="His_PPase_superfam"/>
</dbReference>
<accession>A0ABU1XBI2</accession>
<sequence length="187" mass="19728">MARSPVVVYIVEHGEPVITDPALPLSDNGVRWGKVVSAVLHDVAFTNVYASSALRSQQTVSFTADSHGLPLVQLPNSDPRTPSADAAEPIARAVSALPPGSIALVDGNTENIYRIMNALGIPVVPGCGEDQRCVPCLDKTCFTPAALSTIWQLTLYGSLPHGVSPETGLQRIRPETADILNLPNPSG</sequence>
<dbReference type="InterPro" id="IPR013078">
    <property type="entry name" value="His_Pase_superF_clade-1"/>
</dbReference>
<evidence type="ECO:0000313" key="2">
    <source>
        <dbReference type="Proteomes" id="UP001251217"/>
    </source>
</evidence>
<protein>
    <recommendedName>
        <fullName evidence="3">Phosphoglycerate mutase</fullName>
    </recommendedName>
</protein>
<dbReference type="SUPFAM" id="SSF53254">
    <property type="entry name" value="Phosphoglycerate mutase-like"/>
    <property type="match status" value="1"/>
</dbReference>
<proteinExistence type="predicted"/>
<keyword evidence="2" id="KW-1185">Reference proteome</keyword>
<dbReference type="Proteomes" id="UP001251217">
    <property type="component" value="Unassembled WGS sequence"/>
</dbReference>
<evidence type="ECO:0008006" key="3">
    <source>
        <dbReference type="Google" id="ProtNLM"/>
    </source>
</evidence>
<organism evidence="1 2">
    <name type="scientific">Nocardia kruczakiae</name>
    <dbReference type="NCBI Taxonomy" id="261477"/>
    <lineage>
        <taxon>Bacteria</taxon>
        <taxon>Bacillati</taxon>
        <taxon>Actinomycetota</taxon>
        <taxon>Actinomycetes</taxon>
        <taxon>Mycobacteriales</taxon>
        <taxon>Nocardiaceae</taxon>
        <taxon>Nocardia</taxon>
    </lineage>
</organism>
<reference evidence="1 2" key="1">
    <citation type="submission" date="2023-07" db="EMBL/GenBank/DDBJ databases">
        <title>Sorghum-associated microbial communities from plants grown in Nebraska, USA.</title>
        <authorList>
            <person name="Schachtman D."/>
        </authorList>
    </citation>
    <scope>NUCLEOTIDE SEQUENCE [LARGE SCALE GENOMIC DNA]</scope>
    <source>
        <strain evidence="1 2">4272</strain>
    </source>
</reference>
<name>A0ABU1XBI2_9NOCA</name>
<dbReference type="Pfam" id="PF00300">
    <property type="entry name" value="His_Phos_1"/>
    <property type="match status" value="1"/>
</dbReference>
<dbReference type="Gene3D" id="3.40.50.1240">
    <property type="entry name" value="Phosphoglycerate mutase-like"/>
    <property type="match status" value="1"/>
</dbReference>
<dbReference type="EMBL" id="JAVDWW010000001">
    <property type="protein sequence ID" value="MDR7167387.1"/>
    <property type="molecule type" value="Genomic_DNA"/>
</dbReference>
<gene>
    <name evidence="1" type="ORF">J2W56_001105</name>
</gene>
<comment type="caution">
    <text evidence="1">The sequence shown here is derived from an EMBL/GenBank/DDBJ whole genome shotgun (WGS) entry which is preliminary data.</text>
</comment>